<evidence type="ECO:0000259" key="1">
    <source>
        <dbReference type="Pfam" id="PF04480"/>
    </source>
</evidence>
<dbReference type="Proteomes" id="UP000662857">
    <property type="component" value="Chromosome"/>
</dbReference>
<dbReference type="InterPro" id="IPR007569">
    <property type="entry name" value="DUF559"/>
</dbReference>
<accession>A0A895YLS0</accession>
<reference evidence="2" key="1">
    <citation type="submission" date="2021-02" db="EMBL/GenBank/DDBJ databases">
        <title>Natrosporangium hydrolyticum gen. nov., sp. nov, a haloalkaliphilic actinobacterium from a soda solonchak soil.</title>
        <authorList>
            <person name="Sorokin D.Y."/>
            <person name="Khijniak T.V."/>
            <person name="Zakharycheva A.P."/>
            <person name="Boueva O.V."/>
            <person name="Ariskina E.V."/>
            <person name="Hahnke R.L."/>
            <person name="Bunk B."/>
            <person name="Sproer C."/>
            <person name="Schumann P."/>
            <person name="Evtushenko L.I."/>
            <person name="Kublanov I.V."/>
        </authorList>
    </citation>
    <scope>NUCLEOTIDE SEQUENCE</scope>
    <source>
        <strain evidence="2">DSM 106523</strain>
    </source>
</reference>
<proteinExistence type="predicted"/>
<dbReference type="AlphaFoldDB" id="A0A895YLS0"/>
<dbReference type="KEGG" id="nhy:JQS43_09175"/>
<dbReference type="InterPro" id="IPR011335">
    <property type="entry name" value="Restrct_endonuc-II-like"/>
</dbReference>
<evidence type="ECO:0000313" key="2">
    <source>
        <dbReference type="EMBL" id="QSB16429.1"/>
    </source>
</evidence>
<evidence type="ECO:0000313" key="3">
    <source>
        <dbReference type="Proteomes" id="UP000662857"/>
    </source>
</evidence>
<dbReference type="SUPFAM" id="SSF52980">
    <property type="entry name" value="Restriction endonuclease-like"/>
    <property type="match status" value="1"/>
</dbReference>
<organism evidence="2 3">
    <name type="scientific">Natronosporangium hydrolyticum</name>
    <dbReference type="NCBI Taxonomy" id="2811111"/>
    <lineage>
        <taxon>Bacteria</taxon>
        <taxon>Bacillati</taxon>
        <taxon>Actinomycetota</taxon>
        <taxon>Actinomycetes</taxon>
        <taxon>Micromonosporales</taxon>
        <taxon>Micromonosporaceae</taxon>
        <taxon>Natronosporangium</taxon>
    </lineage>
</organism>
<feature type="domain" description="DUF559" evidence="1">
    <location>
        <begin position="280"/>
        <end position="343"/>
    </location>
</feature>
<sequence length="350" mass="39628">MYRDTNCDRCHGTEESQLRQQPHNLAGVRHHATVQLPAYNADPFEWLTFEQAGVVTWHQATSHLSPSKVRHLLASRRWRRLSRGLLITFTGPLGPPQHHSAAVLAAGSGALLAGLAAAEAGGLRARWRRRREVIDVLIPAGRRAPDLLRRLPAELPAVKVHRTTALPEQDRQRGRPERTALPRSVVDAAQWALTEDEARMTVAAACQQRLLLPSEINSVLERMPTVRRRALVRRTAEDAAGGAHSLAEIDLDRLCRRFGLPRPERQHQRHDSAGRLRYLDAYWPQFRLVVEVDGAHHTDVAQWEADLRRQNAIWVQGERILRFTSYQLRHRPAEVADVIRQALVAAGWRP</sequence>
<keyword evidence="3" id="KW-1185">Reference proteome</keyword>
<dbReference type="Gene3D" id="3.40.960.10">
    <property type="entry name" value="VSR Endonuclease"/>
    <property type="match status" value="1"/>
</dbReference>
<name>A0A895YLS0_9ACTN</name>
<protein>
    <submittedName>
        <fullName evidence="2">DUF559 domain-containing protein</fullName>
    </submittedName>
</protein>
<gene>
    <name evidence="2" type="ORF">JQS43_09175</name>
</gene>
<dbReference type="Pfam" id="PF04480">
    <property type="entry name" value="DUF559"/>
    <property type="match status" value="1"/>
</dbReference>
<dbReference type="EMBL" id="CP070499">
    <property type="protein sequence ID" value="QSB16429.1"/>
    <property type="molecule type" value="Genomic_DNA"/>
</dbReference>